<organism evidence="1 2">
    <name type="scientific">Solanum commersonii</name>
    <name type="common">Commerson's wild potato</name>
    <name type="synonym">Commerson's nightshade</name>
    <dbReference type="NCBI Taxonomy" id="4109"/>
    <lineage>
        <taxon>Eukaryota</taxon>
        <taxon>Viridiplantae</taxon>
        <taxon>Streptophyta</taxon>
        <taxon>Embryophyta</taxon>
        <taxon>Tracheophyta</taxon>
        <taxon>Spermatophyta</taxon>
        <taxon>Magnoliopsida</taxon>
        <taxon>eudicotyledons</taxon>
        <taxon>Gunneridae</taxon>
        <taxon>Pentapetalae</taxon>
        <taxon>asterids</taxon>
        <taxon>lamiids</taxon>
        <taxon>Solanales</taxon>
        <taxon>Solanaceae</taxon>
        <taxon>Solanoideae</taxon>
        <taxon>Solaneae</taxon>
        <taxon>Solanum</taxon>
    </lineage>
</organism>
<evidence type="ECO:0000313" key="2">
    <source>
        <dbReference type="Proteomes" id="UP000824120"/>
    </source>
</evidence>
<gene>
    <name evidence="1" type="ORF">H5410_045922</name>
</gene>
<dbReference type="AlphaFoldDB" id="A0A9J5XF20"/>
<evidence type="ECO:0000313" key="1">
    <source>
        <dbReference type="EMBL" id="KAG5585488.1"/>
    </source>
</evidence>
<proteinExistence type="predicted"/>
<keyword evidence="2" id="KW-1185">Reference proteome</keyword>
<dbReference type="EMBL" id="JACXVP010000009">
    <property type="protein sequence ID" value="KAG5585488.1"/>
    <property type="molecule type" value="Genomic_DNA"/>
</dbReference>
<reference evidence="1 2" key="1">
    <citation type="submission" date="2020-09" db="EMBL/GenBank/DDBJ databases">
        <title>De no assembly of potato wild relative species, Solanum commersonii.</title>
        <authorList>
            <person name="Cho K."/>
        </authorList>
    </citation>
    <scope>NUCLEOTIDE SEQUENCE [LARGE SCALE GENOMIC DNA]</scope>
    <source>
        <strain evidence="1">LZ3.2</strain>
        <tissue evidence="1">Leaf</tissue>
    </source>
</reference>
<sequence length="232" mass="26459">MHFLSMQNCTTFEVRRLKKSIFKSLSNLKTRQISSHVVPLSGLPSINFGSTSKGKEKVIDVPQQHPFKGYNISSEGPTQLLSSFSEWIHESLTSIMHKNKAYVLVNCDGEFNWILTIVILNERCIIVCKLMLLLKRNRNKILPSEIQKLATIDCRLFVVEFLIDRLQARSGYVSNNEDPHRLSRPKKSNFIAPNENEDLVSLVGPSFKNFKLVALLNDKKLSKNLKESLCLV</sequence>
<protein>
    <submittedName>
        <fullName evidence="1">Uncharacterized protein</fullName>
    </submittedName>
</protein>
<name>A0A9J5XF20_SOLCO</name>
<dbReference type="Proteomes" id="UP000824120">
    <property type="component" value="Chromosome 9"/>
</dbReference>
<comment type="caution">
    <text evidence="1">The sequence shown here is derived from an EMBL/GenBank/DDBJ whole genome shotgun (WGS) entry which is preliminary data.</text>
</comment>
<accession>A0A9J5XF20</accession>